<evidence type="ECO:0000313" key="2">
    <source>
        <dbReference type="EMBL" id="GAA4619391.1"/>
    </source>
</evidence>
<proteinExistence type="predicted"/>
<dbReference type="EMBL" id="BAABHJ010000041">
    <property type="protein sequence ID" value="GAA4619391.1"/>
    <property type="molecule type" value="Genomic_DNA"/>
</dbReference>
<dbReference type="Proteomes" id="UP001500212">
    <property type="component" value="Unassembled WGS sequence"/>
</dbReference>
<feature type="region of interest" description="Disordered" evidence="1">
    <location>
        <begin position="120"/>
        <end position="144"/>
    </location>
</feature>
<comment type="caution">
    <text evidence="2">The sequence shown here is derived from an EMBL/GenBank/DDBJ whole genome shotgun (WGS) entry which is preliminary data.</text>
</comment>
<sequence>MLEAVRTHGRSVVVLLLLGATAAVLTACAHGKKMEATTCASPKVVFVIGSKQIVASSCSDEYVTQPTETVRVGQRIKVVARAGETIPFSDEQRVLREVSRTGDRRTAEYQALRPGSAGLDIHYGPPCPDSEETGESTSPRHSGTDICSLLPIRVVAAN</sequence>
<accession>A0ABP8TY80</accession>
<keyword evidence="3" id="KW-1185">Reference proteome</keyword>
<evidence type="ECO:0008006" key="4">
    <source>
        <dbReference type="Google" id="ProtNLM"/>
    </source>
</evidence>
<gene>
    <name evidence="2" type="ORF">GCM10023195_87640</name>
</gene>
<evidence type="ECO:0000313" key="3">
    <source>
        <dbReference type="Proteomes" id="UP001500212"/>
    </source>
</evidence>
<name>A0ABP8TY80_9ACTN</name>
<evidence type="ECO:0000256" key="1">
    <source>
        <dbReference type="SAM" id="MobiDB-lite"/>
    </source>
</evidence>
<protein>
    <recommendedName>
        <fullName evidence="4">Lipoprotein</fullName>
    </recommendedName>
</protein>
<reference evidence="3" key="1">
    <citation type="journal article" date="2019" name="Int. J. Syst. Evol. Microbiol.">
        <title>The Global Catalogue of Microorganisms (GCM) 10K type strain sequencing project: providing services to taxonomists for standard genome sequencing and annotation.</title>
        <authorList>
            <consortium name="The Broad Institute Genomics Platform"/>
            <consortium name="The Broad Institute Genome Sequencing Center for Infectious Disease"/>
            <person name="Wu L."/>
            <person name="Ma J."/>
        </authorList>
    </citation>
    <scope>NUCLEOTIDE SEQUENCE [LARGE SCALE GENOMIC DNA]</scope>
    <source>
        <strain evidence="3">JCM 17938</strain>
    </source>
</reference>
<organism evidence="2 3">
    <name type="scientific">Actinoallomurus liliacearum</name>
    <dbReference type="NCBI Taxonomy" id="1080073"/>
    <lineage>
        <taxon>Bacteria</taxon>
        <taxon>Bacillati</taxon>
        <taxon>Actinomycetota</taxon>
        <taxon>Actinomycetes</taxon>
        <taxon>Streptosporangiales</taxon>
        <taxon>Thermomonosporaceae</taxon>
        <taxon>Actinoallomurus</taxon>
    </lineage>
</organism>
<dbReference type="PROSITE" id="PS51257">
    <property type="entry name" value="PROKAR_LIPOPROTEIN"/>
    <property type="match status" value="1"/>
</dbReference>